<dbReference type="AlphaFoldDB" id="A0A7C9J1H2"/>
<keyword evidence="2" id="KW-1185">Reference proteome</keyword>
<dbReference type="RefSeq" id="WP_030454513.1">
    <property type="nucleotide sequence ID" value="NZ_WXEW01000002.1"/>
</dbReference>
<gene>
    <name evidence="1" type="ORF">GT755_07270</name>
</gene>
<sequence length="71" mass="7757">MQYATESEIRSTITSARVTDPGIAIQFDDRVSRGDLPALVSLISSIVRLFLGLAKKIDDETASRVARSYLA</sequence>
<name>A0A7C9J1H2_9ACTN</name>
<evidence type="ECO:0000313" key="1">
    <source>
        <dbReference type="EMBL" id="NAS21485.1"/>
    </source>
</evidence>
<evidence type="ECO:0000313" key="2">
    <source>
        <dbReference type="Proteomes" id="UP000479526"/>
    </source>
</evidence>
<comment type="caution">
    <text evidence="1">The sequence shown here is derived from an EMBL/GenBank/DDBJ whole genome shotgun (WGS) entry which is preliminary data.</text>
</comment>
<proteinExistence type="predicted"/>
<dbReference type="EMBL" id="WXEW01000002">
    <property type="protein sequence ID" value="NAS21485.1"/>
    <property type="molecule type" value="Genomic_DNA"/>
</dbReference>
<protein>
    <submittedName>
        <fullName evidence="1">Uncharacterized protein</fullName>
    </submittedName>
</protein>
<accession>A0A7C9J1H2</accession>
<reference evidence="1 2" key="1">
    <citation type="submission" date="2020-01" db="EMBL/GenBank/DDBJ databases">
        <title>Herbidospora sp. NEAU-GS84 nov., a novel actinomycete isolated from soil.</title>
        <authorList>
            <person name="Han L."/>
        </authorList>
    </citation>
    <scope>NUCLEOTIDE SEQUENCE [LARGE SCALE GENOMIC DNA]</scope>
    <source>
        <strain evidence="1 2">NEAU-GS84</strain>
    </source>
</reference>
<dbReference type="Proteomes" id="UP000479526">
    <property type="component" value="Unassembled WGS sequence"/>
</dbReference>
<organism evidence="1 2">
    <name type="scientific">Herbidospora solisilvae</name>
    <dbReference type="NCBI Taxonomy" id="2696284"/>
    <lineage>
        <taxon>Bacteria</taxon>
        <taxon>Bacillati</taxon>
        <taxon>Actinomycetota</taxon>
        <taxon>Actinomycetes</taxon>
        <taxon>Streptosporangiales</taxon>
        <taxon>Streptosporangiaceae</taxon>
        <taxon>Herbidospora</taxon>
    </lineage>
</organism>